<reference evidence="2 3" key="1">
    <citation type="submission" date="2016-09" db="EMBL/GenBank/DDBJ databases">
        <authorList>
            <person name="Capua I."/>
            <person name="De Benedictis P."/>
            <person name="Joannis T."/>
            <person name="Lombin L.H."/>
            <person name="Cattoli G."/>
        </authorList>
    </citation>
    <scope>NUCLEOTIDE SEQUENCE [LARGE SCALE GENOMIC DNA]</scope>
    <source>
        <strain evidence="2 3">NRS-1</strain>
    </source>
</reference>
<dbReference type="Pfam" id="PF14126">
    <property type="entry name" value="DUF4293"/>
    <property type="match status" value="1"/>
</dbReference>
<keyword evidence="3" id="KW-1185">Reference proteome</keyword>
<gene>
    <name evidence="2" type="ORF">BHF72_0502</name>
</gene>
<feature type="transmembrane region" description="Helical" evidence="1">
    <location>
        <begin position="95"/>
        <end position="115"/>
    </location>
</feature>
<dbReference type="AlphaFoldDB" id="A0A1E5UC36"/>
<dbReference type="RefSeq" id="WP_069800051.1">
    <property type="nucleotide sequence ID" value="NZ_CP034157.1"/>
</dbReference>
<proteinExistence type="predicted"/>
<dbReference type="OrthoDB" id="594989at2"/>
<feature type="transmembrane region" description="Helical" evidence="1">
    <location>
        <begin position="31"/>
        <end position="54"/>
    </location>
</feature>
<protein>
    <recommendedName>
        <fullName evidence="4">DUF4293 domain-containing protein</fullName>
    </recommendedName>
</protein>
<organism evidence="2 3">
    <name type="scientific">Cloacibacterium normanense</name>
    <dbReference type="NCBI Taxonomy" id="237258"/>
    <lineage>
        <taxon>Bacteria</taxon>
        <taxon>Pseudomonadati</taxon>
        <taxon>Bacteroidota</taxon>
        <taxon>Flavobacteriia</taxon>
        <taxon>Flavobacteriales</taxon>
        <taxon>Weeksellaceae</taxon>
    </lineage>
</organism>
<dbReference type="STRING" id="237258.SAMN04489756_10836"/>
<keyword evidence="1" id="KW-0472">Membrane</keyword>
<evidence type="ECO:0008006" key="4">
    <source>
        <dbReference type="Google" id="ProtNLM"/>
    </source>
</evidence>
<feature type="transmembrane region" description="Helical" evidence="1">
    <location>
        <begin position="61"/>
        <end position="83"/>
    </location>
</feature>
<dbReference type="InterPro" id="IPR025635">
    <property type="entry name" value="DUF4293"/>
</dbReference>
<name>A0A1E5UC36_9FLAO</name>
<comment type="caution">
    <text evidence="2">The sequence shown here is derived from an EMBL/GenBank/DDBJ whole genome shotgun (WGS) entry which is preliminary data.</text>
</comment>
<dbReference type="EMBL" id="MKGI01000077">
    <property type="protein sequence ID" value="OEL10410.1"/>
    <property type="molecule type" value="Genomic_DNA"/>
</dbReference>
<dbReference type="PATRIC" id="fig|237258.4.peg.684"/>
<sequence length="129" mass="14555">MIQRIQTIFLLIVVLAQVALHFTGLDVALFGSVYVIATLSLVSFLLALLSIFSYKKRMRQILLNNINIFINALLTGLLIYWLLNLSGGIDFPEKGIELAFPLISLFGLFMANINIKKDEKLVKSVDRIR</sequence>
<dbReference type="Proteomes" id="UP000095601">
    <property type="component" value="Unassembled WGS sequence"/>
</dbReference>
<evidence type="ECO:0000313" key="3">
    <source>
        <dbReference type="Proteomes" id="UP000095601"/>
    </source>
</evidence>
<keyword evidence="1" id="KW-1133">Transmembrane helix</keyword>
<feature type="transmembrane region" description="Helical" evidence="1">
    <location>
        <begin position="7"/>
        <end position="25"/>
    </location>
</feature>
<dbReference type="KEGG" id="cnr:EB819_12020"/>
<keyword evidence="1" id="KW-0812">Transmembrane</keyword>
<accession>A0A1E5UC36</accession>
<evidence type="ECO:0000313" key="2">
    <source>
        <dbReference type="EMBL" id="OEL10410.1"/>
    </source>
</evidence>
<evidence type="ECO:0000256" key="1">
    <source>
        <dbReference type="SAM" id="Phobius"/>
    </source>
</evidence>